<dbReference type="Proteomes" id="UP000195221">
    <property type="component" value="Unassembled WGS sequence"/>
</dbReference>
<proteinExistence type="predicted"/>
<evidence type="ECO:0000313" key="1">
    <source>
        <dbReference type="EMBL" id="OTP67922.1"/>
    </source>
</evidence>
<protein>
    <submittedName>
        <fullName evidence="1">Uncharacterized protein</fullName>
    </submittedName>
</protein>
<dbReference type="AlphaFoldDB" id="A0A2C9XWA6"/>
<comment type="caution">
    <text evidence="1">The sequence shown here is derived from an EMBL/GenBank/DDBJ whole genome shotgun (WGS) entry which is preliminary data.</text>
</comment>
<accession>A0A2C9XWA6</accession>
<dbReference type="EMBL" id="NBTZ01000144">
    <property type="protein sequence ID" value="OTP67922.1"/>
    <property type="molecule type" value="Genomic_DNA"/>
</dbReference>
<sequence>MLRTGCADLIEAAGVLRQLPTSKPDTCMQTVSNYSIELA</sequence>
<reference evidence="1 2" key="1">
    <citation type="submission" date="2017-03" db="EMBL/GenBank/DDBJ databases">
        <title>Genome analysis of strain PAMC 26577.</title>
        <authorList>
            <person name="Oh H.-M."/>
            <person name="Yang J.-A."/>
        </authorList>
    </citation>
    <scope>NUCLEOTIDE SEQUENCE [LARGE SCALE GENOMIC DNA]</scope>
    <source>
        <strain evidence="1 2">PAMC 26577</strain>
    </source>
</reference>
<organism evidence="1 2">
    <name type="scientific">Caballeronia sordidicola</name>
    <name type="common">Burkholderia sordidicola</name>
    <dbReference type="NCBI Taxonomy" id="196367"/>
    <lineage>
        <taxon>Bacteria</taxon>
        <taxon>Pseudomonadati</taxon>
        <taxon>Pseudomonadota</taxon>
        <taxon>Betaproteobacteria</taxon>
        <taxon>Burkholderiales</taxon>
        <taxon>Burkholderiaceae</taxon>
        <taxon>Caballeronia</taxon>
    </lineage>
</organism>
<gene>
    <name evidence="1" type="ORF">PAMC26577_35385</name>
</gene>
<evidence type="ECO:0000313" key="2">
    <source>
        <dbReference type="Proteomes" id="UP000195221"/>
    </source>
</evidence>
<name>A0A2C9XWA6_CABSO</name>